<sequence length="389" mass="43220">MVRKDHSRDNDKLPLPRPTGVAWHRSSRLHQTQTIRLALNFQRQLENAVQDVVRLAGPTPPVDGTGAEMQQLSNELTDSSSGLHDFFSDFASTALHNERRSDGSCPARRVFDLPEVLEQILGYLGTFELLRAMEVDRTMYQAIESSPLLQERLRLRPSLSGYWENPFLASSNRLRERGLDRGRPLPSSGFPGFACRIYTTAEGTGFAGVTAKFPHEIPRIGKRCRAMLVCQPPVYTMGVYPTCCMYNPYGFAPRDGERPEPARKDFAGGRLIQEVADPPFDVVTSDRGVTVGDLCDMAVKTRKLHEKCPWAPPAAHTDEGDVFVNASFGGAVKLQADDPAVKLNDVAPVLPRDYVDPFSSTRPFGILDRYVAAKGRGKQAPWTYSEVLI</sequence>
<evidence type="ECO:0000313" key="2">
    <source>
        <dbReference type="Proteomes" id="UP000799537"/>
    </source>
</evidence>
<accession>A0A6A6D449</accession>
<dbReference type="InterPro" id="IPR036047">
    <property type="entry name" value="F-box-like_dom_sf"/>
</dbReference>
<dbReference type="AlphaFoldDB" id="A0A6A6D449"/>
<dbReference type="OrthoDB" id="3634462at2759"/>
<dbReference type="GeneID" id="54557198"/>
<dbReference type="CDD" id="cd09917">
    <property type="entry name" value="F-box_SF"/>
    <property type="match status" value="1"/>
</dbReference>
<evidence type="ECO:0000313" key="1">
    <source>
        <dbReference type="EMBL" id="KAF2173198.1"/>
    </source>
</evidence>
<dbReference type="Proteomes" id="UP000799537">
    <property type="component" value="Unassembled WGS sequence"/>
</dbReference>
<protein>
    <recommendedName>
        <fullName evidence="3">F-box domain-containing protein</fullName>
    </recommendedName>
</protein>
<reference evidence="1" key="1">
    <citation type="journal article" date="2020" name="Stud. Mycol.">
        <title>101 Dothideomycetes genomes: a test case for predicting lifestyles and emergence of pathogens.</title>
        <authorList>
            <person name="Haridas S."/>
            <person name="Albert R."/>
            <person name="Binder M."/>
            <person name="Bloem J."/>
            <person name="Labutti K."/>
            <person name="Salamov A."/>
            <person name="Andreopoulos B."/>
            <person name="Baker S."/>
            <person name="Barry K."/>
            <person name="Bills G."/>
            <person name="Bluhm B."/>
            <person name="Cannon C."/>
            <person name="Castanera R."/>
            <person name="Culley D."/>
            <person name="Daum C."/>
            <person name="Ezra D."/>
            <person name="Gonzalez J."/>
            <person name="Henrissat B."/>
            <person name="Kuo A."/>
            <person name="Liang C."/>
            <person name="Lipzen A."/>
            <person name="Lutzoni F."/>
            <person name="Magnuson J."/>
            <person name="Mondo S."/>
            <person name="Nolan M."/>
            <person name="Ohm R."/>
            <person name="Pangilinan J."/>
            <person name="Park H.-J."/>
            <person name="Ramirez L."/>
            <person name="Alfaro M."/>
            <person name="Sun H."/>
            <person name="Tritt A."/>
            <person name="Yoshinaga Y."/>
            <person name="Zwiers L.-H."/>
            <person name="Turgeon B."/>
            <person name="Goodwin S."/>
            <person name="Spatafora J."/>
            <person name="Crous P."/>
            <person name="Grigoriev I."/>
        </authorList>
    </citation>
    <scope>NUCLEOTIDE SEQUENCE</scope>
    <source>
        <strain evidence="1">ATCC 36951</strain>
    </source>
</reference>
<evidence type="ECO:0008006" key="3">
    <source>
        <dbReference type="Google" id="ProtNLM"/>
    </source>
</evidence>
<dbReference type="RefSeq" id="XP_033674087.1">
    <property type="nucleotide sequence ID" value="XM_033803926.1"/>
</dbReference>
<organism evidence="1 2">
    <name type="scientific">Zasmidium cellare ATCC 36951</name>
    <dbReference type="NCBI Taxonomy" id="1080233"/>
    <lineage>
        <taxon>Eukaryota</taxon>
        <taxon>Fungi</taxon>
        <taxon>Dikarya</taxon>
        <taxon>Ascomycota</taxon>
        <taxon>Pezizomycotina</taxon>
        <taxon>Dothideomycetes</taxon>
        <taxon>Dothideomycetidae</taxon>
        <taxon>Mycosphaerellales</taxon>
        <taxon>Mycosphaerellaceae</taxon>
        <taxon>Zasmidium</taxon>
    </lineage>
</organism>
<dbReference type="SUPFAM" id="SSF81383">
    <property type="entry name" value="F-box domain"/>
    <property type="match status" value="1"/>
</dbReference>
<proteinExistence type="predicted"/>
<dbReference type="EMBL" id="ML993580">
    <property type="protein sequence ID" value="KAF2173198.1"/>
    <property type="molecule type" value="Genomic_DNA"/>
</dbReference>
<gene>
    <name evidence="1" type="ORF">M409DRAFT_17143</name>
</gene>
<keyword evidence="2" id="KW-1185">Reference proteome</keyword>
<name>A0A6A6D449_ZASCE</name>